<dbReference type="EMBL" id="KI630493">
    <property type="protein sequence ID" value="EYU38231.1"/>
    <property type="molecule type" value="Genomic_DNA"/>
</dbReference>
<dbReference type="Gene3D" id="3.30.505.10">
    <property type="entry name" value="SH2 domain"/>
    <property type="match status" value="1"/>
</dbReference>
<dbReference type="GO" id="GO:0000978">
    <property type="term" value="F:RNA polymerase II cis-regulatory region sequence-specific DNA binding"/>
    <property type="evidence" value="ECO:0000318"/>
    <property type="project" value="GO_Central"/>
</dbReference>
<organism evidence="5 6">
    <name type="scientific">Erythranthe guttata</name>
    <name type="common">Yellow monkey flower</name>
    <name type="synonym">Mimulus guttatus</name>
    <dbReference type="NCBI Taxonomy" id="4155"/>
    <lineage>
        <taxon>Eukaryota</taxon>
        <taxon>Viridiplantae</taxon>
        <taxon>Streptophyta</taxon>
        <taxon>Embryophyta</taxon>
        <taxon>Tracheophyta</taxon>
        <taxon>Spermatophyta</taxon>
        <taxon>Magnoliopsida</taxon>
        <taxon>eudicotyledons</taxon>
        <taxon>Gunneridae</taxon>
        <taxon>Pentapetalae</taxon>
        <taxon>asterids</taxon>
        <taxon>lamiids</taxon>
        <taxon>Lamiales</taxon>
        <taxon>Phrymaceae</taxon>
        <taxon>Erythranthe</taxon>
    </lineage>
</organism>
<dbReference type="GO" id="GO:0005737">
    <property type="term" value="C:cytoplasm"/>
    <property type="evidence" value="ECO:0000318"/>
    <property type="project" value="GO_Central"/>
</dbReference>
<dbReference type="GO" id="GO:0007165">
    <property type="term" value="P:signal transduction"/>
    <property type="evidence" value="ECO:0007669"/>
    <property type="project" value="InterPro"/>
</dbReference>
<dbReference type="GO" id="GO:0006357">
    <property type="term" value="P:regulation of transcription by RNA polymerase II"/>
    <property type="evidence" value="ECO:0000318"/>
    <property type="project" value="GO_Central"/>
</dbReference>
<evidence type="ECO:0000256" key="1">
    <source>
        <dbReference type="ARBA" id="ARBA00022999"/>
    </source>
</evidence>
<reference evidence="5 6" key="1">
    <citation type="journal article" date="2013" name="Proc. Natl. Acad. Sci. U.S.A.">
        <title>Fine-scale variation in meiotic recombination in Mimulus inferred from population shotgun sequencing.</title>
        <authorList>
            <person name="Hellsten U."/>
            <person name="Wright K.M."/>
            <person name="Jenkins J."/>
            <person name="Shu S."/>
            <person name="Yuan Y."/>
            <person name="Wessler S.R."/>
            <person name="Schmutz J."/>
            <person name="Willis J.H."/>
            <person name="Rokhsar D.S."/>
        </authorList>
    </citation>
    <scope>NUCLEOTIDE SEQUENCE [LARGE SCALE GENOMIC DNA]</scope>
    <source>
        <strain evidence="6">cv. DUN x IM62</strain>
    </source>
</reference>
<feature type="compositionally biased region" description="Polar residues" evidence="3">
    <location>
        <begin position="356"/>
        <end position="372"/>
    </location>
</feature>
<dbReference type="InterPro" id="IPR001217">
    <property type="entry name" value="STAT"/>
</dbReference>
<keyword evidence="6" id="KW-1185">Reference proteome</keyword>
<dbReference type="InterPro" id="IPR036860">
    <property type="entry name" value="SH2_dom_sf"/>
</dbReference>
<dbReference type="Proteomes" id="UP000030748">
    <property type="component" value="Unassembled WGS sequence"/>
</dbReference>
<dbReference type="SUPFAM" id="SSF55550">
    <property type="entry name" value="SH2 domain"/>
    <property type="match status" value="1"/>
</dbReference>
<dbReference type="PROSITE" id="PS50001">
    <property type="entry name" value="SH2"/>
    <property type="match status" value="1"/>
</dbReference>
<dbReference type="InterPro" id="IPR000980">
    <property type="entry name" value="SH2"/>
</dbReference>
<evidence type="ECO:0000256" key="2">
    <source>
        <dbReference type="PROSITE-ProRule" id="PRU00191"/>
    </source>
</evidence>
<dbReference type="eggNOG" id="ENOG502QRR2">
    <property type="taxonomic scope" value="Eukaryota"/>
</dbReference>
<evidence type="ECO:0000313" key="6">
    <source>
        <dbReference type="Proteomes" id="UP000030748"/>
    </source>
</evidence>
<accession>A0A022RDB3</accession>
<feature type="compositionally biased region" description="Low complexity" evidence="3">
    <location>
        <begin position="394"/>
        <end position="403"/>
    </location>
</feature>
<keyword evidence="1 2" id="KW-0727">SH2 domain</keyword>
<protein>
    <recommendedName>
        <fullName evidence="4">SH2 domain-containing protein</fullName>
    </recommendedName>
</protein>
<evidence type="ECO:0000259" key="4">
    <source>
        <dbReference type="PROSITE" id="PS50001"/>
    </source>
</evidence>
<proteinExistence type="predicted"/>
<dbReference type="STRING" id="4155.A0A022RDB3"/>
<dbReference type="GO" id="GO:0000981">
    <property type="term" value="F:DNA-binding transcription factor activity, RNA polymerase II-specific"/>
    <property type="evidence" value="ECO:0000318"/>
    <property type="project" value="GO_Central"/>
</dbReference>
<name>A0A022RDB3_ERYGU</name>
<evidence type="ECO:0000313" key="5">
    <source>
        <dbReference type="EMBL" id="EYU38231.1"/>
    </source>
</evidence>
<evidence type="ECO:0000256" key="3">
    <source>
        <dbReference type="SAM" id="MobiDB-lite"/>
    </source>
</evidence>
<dbReference type="PANTHER" id="PTHR11801">
    <property type="entry name" value="SIGNAL TRANSDUCER AND ACTIVATOR OF TRANSCRIPTION"/>
    <property type="match status" value="1"/>
</dbReference>
<gene>
    <name evidence="5" type="ORF">MIMGU_mgv1a002498mg</name>
</gene>
<dbReference type="AlphaFoldDB" id="A0A022RDB3"/>
<feature type="domain" description="SH2" evidence="4">
    <location>
        <begin position="572"/>
        <end position="667"/>
    </location>
</feature>
<sequence length="667" mass="75181">MADFSGLEENDYVSLKNLKVEFRRNDEGEDGTFALCFWIYIHTCASFPSDILVQKQPDVASSVPFLRLDEKKKMKLFPLLFLHEDAPNPDNYVPWAGIPCASTEIEFPLKKWVHVGCEVLRDVVRLNIDGEIVGEKSLICSVNKDLHAEALKRLYLECPFENENMLHGYVHQLDVLFATSAVKNHYAKDPPVQLLIDHSSTSEIEEECDGVWSIVGGKASCRRSFSLDVTLLNAFGRPVNKEFEVVASLLYADNAAFVENTGDFESPLLMICDGVEYGSHDRPCKIINGQISFKLKISQLSSKCDNRLFVIRFEMPNLGRYPFFEAVSLPIRCVSRTKPNPSSKRIKLGHDIPFSMSKQANNKPHNSRAWTSNKEKNHGMSMSRRVENGYGAENNNSSGSDNSEATNSDPKSMLGISNPIPDLIIFKYCMGGPAERCQLLKEIAVSASEVQIAHFAKQVSLFSGCSHHQHQIKIAQKLVKEGIEAWTSVSENNNHVSWDNLVFTINQHFIKIVNTPRSLTNQDFECLRRIGGCRDTVSQEEFERIWSWLYPVAFTLSQSAVNEMWNSVSPVWIEGLITKEEAESIILQQCPGTFVLRFPTSRSWPHPDAGNLVVTYVGTHSTIHHRLLSFDFINGSSSKKTAVKPPLQDLLLQEPELSRLGRMVRSH</sequence>
<feature type="region of interest" description="Disordered" evidence="3">
    <location>
        <begin position="338"/>
        <end position="413"/>
    </location>
</feature>
<dbReference type="GO" id="GO:0005634">
    <property type="term" value="C:nucleus"/>
    <property type="evidence" value="ECO:0000318"/>
    <property type="project" value="GO_Central"/>
</dbReference>